<keyword evidence="3" id="KW-1185">Reference proteome</keyword>
<sequence>MVHVQYIKHHQIPSNFTFFSDAITSNSLHPIVSSQYIVSTNSPYKMILTLGDKGKGMHKRITYWELHIGY</sequence>
<dbReference type="Gramene" id="Pp3c4_10810V3.1">
    <property type="protein sequence ID" value="PAC:32922167.CDS.1"/>
    <property type="gene ID" value="Pp3c4_10810"/>
</dbReference>
<reference evidence="1 3" key="2">
    <citation type="journal article" date="2018" name="Plant J.">
        <title>The Physcomitrella patens chromosome-scale assembly reveals moss genome structure and evolution.</title>
        <authorList>
            <person name="Lang D."/>
            <person name="Ullrich K.K."/>
            <person name="Murat F."/>
            <person name="Fuchs J."/>
            <person name="Jenkins J."/>
            <person name="Haas F.B."/>
            <person name="Piednoel M."/>
            <person name="Gundlach H."/>
            <person name="Van Bel M."/>
            <person name="Meyberg R."/>
            <person name="Vives C."/>
            <person name="Morata J."/>
            <person name="Symeonidi A."/>
            <person name="Hiss M."/>
            <person name="Muchero W."/>
            <person name="Kamisugi Y."/>
            <person name="Saleh O."/>
            <person name="Blanc G."/>
            <person name="Decker E.L."/>
            <person name="van Gessel N."/>
            <person name="Grimwood J."/>
            <person name="Hayes R.D."/>
            <person name="Graham S.W."/>
            <person name="Gunter L.E."/>
            <person name="McDaniel S.F."/>
            <person name="Hoernstein S.N.W."/>
            <person name="Larsson A."/>
            <person name="Li F.W."/>
            <person name="Perroud P.F."/>
            <person name="Phillips J."/>
            <person name="Ranjan P."/>
            <person name="Rokshar D.S."/>
            <person name="Rothfels C.J."/>
            <person name="Schneider L."/>
            <person name="Shu S."/>
            <person name="Stevenson D.W."/>
            <person name="Thummler F."/>
            <person name="Tillich M."/>
            <person name="Villarreal Aguilar J.C."/>
            <person name="Widiez T."/>
            <person name="Wong G.K."/>
            <person name="Wymore A."/>
            <person name="Zhang Y."/>
            <person name="Zimmer A.D."/>
            <person name="Quatrano R.S."/>
            <person name="Mayer K.F.X."/>
            <person name="Goodstein D."/>
            <person name="Casacuberta J.M."/>
            <person name="Vandepoele K."/>
            <person name="Reski R."/>
            <person name="Cuming A.C."/>
            <person name="Tuskan G.A."/>
            <person name="Maumus F."/>
            <person name="Salse J."/>
            <person name="Schmutz J."/>
            <person name="Rensing S.A."/>
        </authorList>
    </citation>
    <scope>NUCLEOTIDE SEQUENCE [LARGE SCALE GENOMIC DNA]</scope>
    <source>
        <strain evidence="2 3">cv. Gransden 2004</strain>
    </source>
</reference>
<dbReference type="InParanoid" id="A0A2K1KMZ1"/>
<reference evidence="2" key="3">
    <citation type="submission" date="2020-12" db="UniProtKB">
        <authorList>
            <consortium name="EnsemblPlants"/>
        </authorList>
    </citation>
    <scope>IDENTIFICATION</scope>
</reference>
<dbReference type="PaxDb" id="3218-PP1S227_26V6.1"/>
<dbReference type="AlphaFoldDB" id="A0A2K1KMZ1"/>
<reference evidence="1 3" key="1">
    <citation type="journal article" date="2008" name="Science">
        <title>The Physcomitrella genome reveals evolutionary insights into the conquest of land by plants.</title>
        <authorList>
            <person name="Rensing S."/>
            <person name="Lang D."/>
            <person name="Zimmer A."/>
            <person name="Terry A."/>
            <person name="Salamov A."/>
            <person name="Shapiro H."/>
            <person name="Nishiyama T."/>
            <person name="Perroud P.-F."/>
            <person name="Lindquist E."/>
            <person name="Kamisugi Y."/>
            <person name="Tanahashi T."/>
            <person name="Sakakibara K."/>
            <person name="Fujita T."/>
            <person name="Oishi K."/>
            <person name="Shin-I T."/>
            <person name="Kuroki Y."/>
            <person name="Toyoda A."/>
            <person name="Suzuki Y."/>
            <person name="Hashimoto A."/>
            <person name="Yamaguchi K."/>
            <person name="Sugano A."/>
            <person name="Kohara Y."/>
            <person name="Fujiyama A."/>
            <person name="Anterola A."/>
            <person name="Aoki S."/>
            <person name="Ashton N."/>
            <person name="Barbazuk W.B."/>
            <person name="Barker E."/>
            <person name="Bennetzen J."/>
            <person name="Bezanilla M."/>
            <person name="Blankenship R."/>
            <person name="Cho S.H."/>
            <person name="Dutcher S."/>
            <person name="Estelle M."/>
            <person name="Fawcett J.A."/>
            <person name="Gundlach H."/>
            <person name="Hanada K."/>
            <person name="Heyl A."/>
            <person name="Hicks K.A."/>
            <person name="Hugh J."/>
            <person name="Lohr M."/>
            <person name="Mayer K."/>
            <person name="Melkozernov A."/>
            <person name="Murata T."/>
            <person name="Nelson D."/>
            <person name="Pils B."/>
            <person name="Prigge M."/>
            <person name="Reiss B."/>
            <person name="Renner T."/>
            <person name="Rombauts S."/>
            <person name="Rushton P."/>
            <person name="Sanderfoot A."/>
            <person name="Schween G."/>
            <person name="Shiu S.-H."/>
            <person name="Stueber K."/>
            <person name="Theodoulou F.L."/>
            <person name="Tu H."/>
            <person name="Van de Peer Y."/>
            <person name="Verrier P.J."/>
            <person name="Waters E."/>
            <person name="Wood A."/>
            <person name="Yang L."/>
            <person name="Cove D."/>
            <person name="Cuming A."/>
            <person name="Hasebe M."/>
            <person name="Lucas S."/>
            <person name="Mishler D.B."/>
            <person name="Reski R."/>
            <person name="Grigoriev I."/>
            <person name="Quatrano R.S."/>
            <person name="Boore J.L."/>
        </authorList>
    </citation>
    <scope>NUCLEOTIDE SEQUENCE [LARGE SCALE GENOMIC DNA]</scope>
    <source>
        <strain evidence="2 3">cv. Gransden 2004</strain>
    </source>
</reference>
<dbReference type="EnsemblPlants" id="Pp3c4_10810V3.2">
    <property type="protein sequence ID" value="PAC:32922168.CDS.1"/>
    <property type="gene ID" value="Pp3c4_10810"/>
</dbReference>
<dbReference type="Gramene" id="Pp3c4_10810V3.2">
    <property type="protein sequence ID" value="PAC:32922168.CDS.1"/>
    <property type="gene ID" value="Pp3c4_10810"/>
</dbReference>
<organism evidence="1">
    <name type="scientific">Physcomitrium patens</name>
    <name type="common">Spreading-leaved earth moss</name>
    <name type="synonym">Physcomitrella patens</name>
    <dbReference type="NCBI Taxonomy" id="3218"/>
    <lineage>
        <taxon>Eukaryota</taxon>
        <taxon>Viridiplantae</taxon>
        <taxon>Streptophyta</taxon>
        <taxon>Embryophyta</taxon>
        <taxon>Bryophyta</taxon>
        <taxon>Bryophytina</taxon>
        <taxon>Bryopsida</taxon>
        <taxon>Funariidae</taxon>
        <taxon>Funariales</taxon>
        <taxon>Funariaceae</taxon>
        <taxon>Physcomitrium</taxon>
    </lineage>
</organism>
<name>A0A2K1KMZ1_PHYPA</name>
<evidence type="ECO:0000313" key="3">
    <source>
        <dbReference type="Proteomes" id="UP000006727"/>
    </source>
</evidence>
<dbReference type="EMBL" id="ABEU02000004">
    <property type="protein sequence ID" value="PNR55136.1"/>
    <property type="molecule type" value="Genomic_DNA"/>
</dbReference>
<evidence type="ECO:0000313" key="2">
    <source>
        <dbReference type="EnsemblPlants" id="PAC:32922167.CDS.1"/>
    </source>
</evidence>
<accession>A0A2K1KMZ1</accession>
<dbReference type="Proteomes" id="UP000006727">
    <property type="component" value="Chromosome 4"/>
</dbReference>
<gene>
    <name evidence="1" type="ORF">PHYPA_006030</name>
</gene>
<dbReference type="EnsemblPlants" id="Pp3c4_10810V3.1">
    <property type="protein sequence ID" value="PAC:32922167.CDS.1"/>
    <property type="gene ID" value="Pp3c4_10810"/>
</dbReference>
<protein>
    <submittedName>
        <fullName evidence="1 2">Uncharacterized protein</fullName>
    </submittedName>
</protein>
<proteinExistence type="predicted"/>
<evidence type="ECO:0000313" key="1">
    <source>
        <dbReference type="EMBL" id="PNR55136.1"/>
    </source>
</evidence>